<keyword evidence="3" id="KW-0812">Transmembrane</keyword>
<evidence type="ECO:0000256" key="2">
    <source>
        <dbReference type="SAM" id="MobiDB-lite"/>
    </source>
</evidence>
<dbReference type="InterPro" id="IPR010406">
    <property type="entry name" value="DUF1003"/>
</dbReference>
<dbReference type="OrthoDB" id="9795736at2"/>
<keyword evidence="3" id="KW-1133">Transmembrane helix</keyword>
<evidence type="ECO:0000313" key="5">
    <source>
        <dbReference type="Proteomes" id="UP000199150"/>
    </source>
</evidence>
<feature type="region of interest" description="Disordered" evidence="2">
    <location>
        <begin position="282"/>
        <end position="307"/>
    </location>
</feature>
<name>A0A1G4TID9_9CAUL</name>
<evidence type="ECO:0000313" key="4">
    <source>
        <dbReference type="EMBL" id="SCW80575.1"/>
    </source>
</evidence>
<dbReference type="EMBL" id="FMTS01000008">
    <property type="protein sequence ID" value="SCW80575.1"/>
    <property type="molecule type" value="Genomic_DNA"/>
</dbReference>
<evidence type="ECO:0000256" key="3">
    <source>
        <dbReference type="SAM" id="Phobius"/>
    </source>
</evidence>
<evidence type="ECO:0000256" key="1">
    <source>
        <dbReference type="SAM" id="Coils"/>
    </source>
</evidence>
<dbReference type="Proteomes" id="UP000199150">
    <property type="component" value="Unassembled WGS sequence"/>
</dbReference>
<gene>
    <name evidence="4" type="ORF">SAMN02927928_3560</name>
</gene>
<dbReference type="PANTHER" id="PTHR41386:SF1">
    <property type="entry name" value="MEMBRANE PROTEIN"/>
    <property type="match status" value="1"/>
</dbReference>
<sequence length="307" mass="34542">MTAGTLTSGTDNTDTTVPSDHMAETEAMAEAMSHSISEAKVKALRLRDAISGTTLKKKDAVRIDDLRPTLVDYIRMDHPQIGSDDYISRKSVDEYRGRYISELLVNERGELSTLEGDVVESLRTHDTLAENIEEDYDETRTLGDRVADRVASFGGSWTFIISFSAFLGVWMVINVALGQKNAFDAYPFILLNLVLSTIAALQAPVIMMSQRRTEAKDRLRALNEYKVNLKAELEIRHLHEKVDHLLNRQWERLTEIQQIQVEMMLEQGRKASKVVKVRRVVKRKAKGAKKSPRTNTPAEPAADTDAV</sequence>
<organism evidence="4 5">
    <name type="scientific">Asticcacaulis taihuensis</name>
    <dbReference type="NCBI Taxonomy" id="260084"/>
    <lineage>
        <taxon>Bacteria</taxon>
        <taxon>Pseudomonadati</taxon>
        <taxon>Pseudomonadota</taxon>
        <taxon>Alphaproteobacteria</taxon>
        <taxon>Caulobacterales</taxon>
        <taxon>Caulobacteraceae</taxon>
        <taxon>Asticcacaulis</taxon>
    </lineage>
</organism>
<dbReference type="Pfam" id="PF06210">
    <property type="entry name" value="DUF1003"/>
    <property type="match status" value="1"/>
</dbReference>
<accession>A0A1G4TID9</accession>
<protein>
    <submittedName>
        <fullName evidence="4">Uncharacterized membrane protein</fullName>
    </submittedName>
</protein>
<dbReference type="AlphaFoldDB" id="A0A1G4TID9"/>
<keyword evidence="3" id="KW-0472">Membrane</keyword>
<proteinExistence type="predicted"/>
<dbReference type="RefSeq" id="WP_090650496.1">
    <property type="nucleotide sequence ID" value="NZ_CBCRYE010000002.1"/>
</dbReference>
<feature type="compositionally biased region" description="Basic residues" evidence="2">
    <location>
        <begin position="282"/>
        <end position="292"/>
    </location>
</feature>
<keyword evidence="5" id="KW-1185">Reference proteome</keyword>
<keyword evidence="1" id="KW-0175">Coiled coil</keyword>
<reference evidence="5" key="1">
    <citation type="submission" date="2016-10" db="EMBL/GenBank/DDBJ databases">
        <authorList>
            <person name="Varghese N."/>
            <person name="Submissions S."/>
        </authorList>
    </citation>
    <scope>NUCLEOTIDE SEQUENCE [LARGE SCALE GENOMIC DNA]</scope>
    <source>
        <strain evidence="5">CGMCC 1.3431</strain>
    </source>
</reference>
<feature type="transmembrane region" description="Helical" evidence="3">
    <location>
        <begin position="185"/>
        <end position="208"/>
    </location>
</feature>
<dbReference type="PANTHER" id="PTHR41386">
    <property type="entry name" value="INTEGRAL MEMBRANE PROTEIN-RELATED"/>
    <property type="match status" value="1"/>
</dbReference>
<feature type="coiled-coil region" evidence="1">
    <location>
        <begin position="212"/>
        <end position="248"/>
    </location>
</feature>
<feature type="transmembrane region" description="Helical" evidence="3">
    <location>
        <begin position="150"/>
        <end position="173"/>
    </location>
</feature>